<evidence type="ECO:0000256" key="2">
    <source>
        <dbReference type="ARBA" id="ARBA00022737"/>
    </source>
</evidence>
<dbReference type="InterPro" id="IPR050693">
    <property type="entry name" value="Hsp70_NEF-Inhibitors"/>
</dbReference>
<dbReference type="OrthoDB" id="10250458at2759"/>
<dbReference type="InterPro" id="IPR013918">
    <property type="entry name" value="Nucleotide_exch_fac_Fes1"/>
</dbReference>
<evidence type="ECO:0000256" key="1">
    <source>
        <dbReference type="ARBA" id="ARBA00011045"/>
    </source>
</evidence>
<dbReference type="STRING" id="1884261.A0A5C3QF57"/>
<dbReference type="PANTHER" id="PTHR19316:SF18">
    <property type="entry name" value="HSP70-BINDING PROTEIN 1"/>
    <property type="match status" value="1"/>
</dbReference>
<comment type="similarity">
    <text evidence="1">Belongs to the FES1 family.</text>
</comment>
<name>A0A5C3QF57_9AGAR</name>
<evidence type="ECO:0000256" key="3">
    <source>
        <dbReference type="SAM" id="MobiDB-lite"/>
    </source>
</evidence>
<keyword evidence="2" id="KW-0677">Repeat</keyword>
<protein>
    <submittedName>
        <fullName evidence="5">Nucleotide exchange factor Fes1-domain-containing protein</fullName>
    </submittedName>
</protein>
<dbReference type="GO" id="GO:0005783">
    <property type="term" value="C:endoplasmic reticulum"/>
    <property type="evidence" value="ECO:0007669"/>
    <property type="project" value="TreeGrafter"/>
</dbReference>
<dbReference type="Gene3D" id="1.25.10.10">
    <property type="entry name" value="Leucine-rich Repeat Variant"/>
    <property type="match status" value="1"/>
</dbReference>
<proteinExistence type="inferred from homology"/>
<dbReference type="PANTHER" id="PTHR19316">
    <property type="entry name" value="PROTEIN FOLDING REGULATOR"/>
    <property type="match status" value="1"/>
</dbReference>
<dbReference type="InterPro" id="IPR011989">
    <property type="entry name" value="ARM-like"/>
</dbReference>
<reference evidence="5 6" key="1">
    <citation type="journal article" date="2019" name="Nat. Ecol. Evol.">
        <title>Megaphylogeny resolves global patterns of mushroom evolution.</title>
        <authorList>
            <person name="Varga T."/>
            <person name="Krizsan K."/>
            <person name="Foldi C."/>
            <person name="Dima B."/>
            <person name="Sanchez-Garcia M."/>
            <person name="Sanchez-Ramirez S."/>
            <person name="Szollosi G.J."/>
            <person name="Szarkandi J.G."/>
            <person name="Papp V."/>
            <person name="Albert L."/>
            <person name="Andreopoulos W."/>
            <person name="Angelini C."/>
            <person name="Antonin V."/>
            <person name="Barry K.W."/>
            <person name="Bougher N.L."/>
            <person name="Buchanan P."/>
            <person name="Buyck B."/>
            <person name="Bense V."/>
            <person name="Catcheside P."/>
            <person name="Chovatia M."/>
            <person name="Cooper J."/>
            <person name="Damon W."/>
            <person name="Desjardin D."/>
            <person name="Finy P."/>
            <person name="Geml J."/>
            <person name="Haridas S."/>
            <person name="Hughes K."/>
            <person name="Justo A."/>
            <person name="Karasinski D."/>
            <person name="Kautmanova I."/>
            <person name="Kiss B."/>
            <person name="Kocsube S."/>
            <person name="Kotiranta H."/>
            <person name="LaButti K.M."/>
            <person name="Lechner B.E."/>
            <person name="Liimatainen K."/>
            <person name="Lipzen A."/>
            <person name="Lukacs Z."/>
            <person name="Mihaltcheva S."/>
            <person name="Morgado L.N."/>
            <person name="Niskanen T."/>
            <person name="Noordeloos M.E."/>
            <person name="Ohm R.A."/>
            <person name="Ortiz-Santana B."/>
            <person name="Ovrebo C."/>
            <person name="Racz N."/>
            <person name="Riley R."/>
            <person name="Savchenko A."/>
            <person name="Shiryaev A."/>
            <person name="Soop K."/>
            <person name="Spirin V."/>
            <person name="Szebenyi C."/>
            <person name="Tomsovsky M."/>
            <person name="Tulloss R.E."/>
            <person name="Uehling J."/>
            <person name="Grigoriev I.V."/>
            <person name="Vagvolgyi C."/>
            <person name="Papp T."/>
            <person name="Martin F.M."/>
            <person name="Miettinen O."/>
            <person name="Hibbett D.S."/>
            <person name="Nagy L.G."/>
        </authorList>
    </citation>
    <scope>NUCLEOTIDE SEQUENCE [LARGE SCALE GENOMIC DNA]</scope>
    <source>
        <strain evidence="5 6">CBS 309.79</strain>
    </source>
</reference>
<organism evidence="5 6">
    <name type="scientific">Pterulicium gracile</name>
    <dbReference type="NCBI Taxonomy" id="1884261"/>
    <lineage>
        <taxon>Eukaryota</taxon>
        <taxon>Fungi</taxon>
        <taxon>Dikarya</taxon>
        <taxon>Basidiomycota</taxon>
        <taxon>Agaricomycotina</taxon>
        <taxon>Agaricomycetes</taxon>
        <taxon>Agaricomycetidae</taxon>
        <taxon>Agaricales</taxon>
        <taxon>Pleurotineae</taxon>
        <taxon>Pterulaceae</taxon>
        <taxon>Pterulicium</taxon>
    </lineage>
</organism>
<sequence>MESLLRWSIENSTGPGAQASTSSQPVGSGSSGSTAVTSVNAAPRQHLDPSIIDHILGKSDGQLMKEALTVAVDRNRSDDERIQALDDFEMLVEQIDNANNIAKLEMWSPLQDLLTASESSAEISTQVLWIIGTALQNNPKAQLAYMNLSPPALPTIVGFLNASQSSGQRSKAIYALSGLLKHNKKAVDDLDDGMWDVIKSAVSDSDIAVRRKVIFMLNALLIPTTILTEESSGDNVVHANSHESHLSSPSSVNTSEPTIAALESRGILEVIVDALVEPLPHGPDGENMEEDIELVERVIRFLHTYTVFCDRQLSKQENQKVLEYLNRPNGGSLGLTEEELGELQASLRCEQ</sequence>
<dbReference type="AlphaFoldDB" id="A0A5C3QF57"/>
<feature type="region of interest" description="Disordered" evidence="3">
    <location>
        <begin position="1"/>
        <end position="36"/>
    </location>
</feature>
<feature type="compositionally biased region" description="Low complexity" evidence="3">
    <location>
        <begin position="20"/>
        <end position="36"/>
    </location>
</feature>
<dbReference type="InterPro" id="IPR016024">
    <property type="entry name" value="ARM-type_fold"/>
</dbReference>
<dbReference type="Pfam" id="PF08609">
    <property type="entry name" value="Fes1"/>
    <property type="match status" value="1"/>
</dbReference>
<dbReference type="Proteomes" id="UP000305067">
    <property type="component" value="Unassembled WGS sequence"/>
</dbReference>
<accession>A0A5C3QF57</accession>
<keyword evidence="6" id="KW-1185">Reference proteome</keyword>
<dbReference type="SUPFAM" id="SSF48371">
    <property type="entry name" value="ARM repeat"/>
    <property type="match status" value="1"/>
</dbReference>
<dbReference type="GO" id="GO:0000774">
    <property type="term" value="F:adenyl-nucleotide exchange factor activity"/>
    <property type="evidence" value="ECO:0007669"/>
    <property type="project" value="TreeGrafter"/>
</dbReference>
<feature type="domain" description="Nucleotide exchange factor Fes1" evidence="4">
    <location>
        <begin position="1"/>
        <end position="101"/>
    </location>
</feature>
<dbReference type="EMBL" id="ML178831">
    <property type="protein sequence ID" value="TFK99857.1"/>
    <property type="molecule type" value="Genomic_DNA"/>
</dbReference>
<evidence type="ECO:0000259" key="4">
    <source>
        <dbReference type="Pfam" id="PF08609"/>
    </source>
</evidence>
<gene>
    <name evidence="5" type="ORF">BDV98DRAFT_509660</name>
</gene>
<evidence type="ECO:0000313" key="6">
    <source>
        <dbReference type="Proteomes" id="UP000305067"/>
    </source>
</evidence>
<evidence type="ECO:0000313" key="5">
    <source>
        <dbReference type="EMBL" id="TFK99857.1"/>
    </source>
</evidence>
<feature type="compositionally biased region" description="Polar residues" evidence="3">
    <location>
        <begin position="9"/>
        <end position="19"/>
    </location>
</feature>